<accession>A0A4Q2D789</accession>
<feature type="compositionally biased region" description="Polar residues" evidence="1">
    <location>
        <begin position="1036"/>
        <end position="1052"/>
    </location>
</feature>
<dbReference type="OrthoDB" id="2687259at2759"/>
<feature type="compositionally biased region" description="Basic and acidic residues" evidence="1">
    <location>
        <begin position="627"/>
        <end position="638"/>
    </location>
</feature>
<feature type="region of interest" description="Disordered" evidence="1">
    <location>
        <begin position="1027"/>
        <end position="1053"/>
    </location>
</feature>
<dbReference type="Pfam" id="PF18759">
    <property type="entry name" value="Plavaka"/>
    <property type="match status" value="1"/>
</dbReference>
<comment type="caution">
    <text evidence="2">The sequence shown here is derived from an EMBL/GenBank/DDBJ whole genome shotgun (WGS) entry which is preliminary data.</text>
</comment>
<feature type="region of interest" description="Disordered" evidence="1">
    <location>
        <begin position="627"/>
        <end position="647"/>
    </location>
</feature>
<evidence type="ECO:0000313" key="2">
    <source>
        <dbReference type="EMBL" id="RXW14742.1"/>
    </source>
</evidence>
<dbReference type="STRING" id="2316362.A0A4Q2D789"/>
<gene>
    <name evidence="2" type="ORF">EST38_g11111</name>
</gene>
<reference evidence="2 3" key="1">
    <citation type="submission" date="2019-01" db="EMBL/GenBank/DDBJ databases">
        <title>Draft genome sequence of Psathyrella aberdarensis IHI B618.</title>
        <authorList>
            <person name="Buettner E."/>
            <person name="Kellner H."/>
        </authorList>
    </citation>
    <scope>NUCLEOTIDE SEQUENCE [LARGE SCALE GENOMIC DNA]</scope>
    <source>
        <strain evidence="2 3">IHI B618</strain>
    </source>
</reference>
<organism evidence="2 3">
    <name type="scientific">Candolleomyces aberdarensis</name>
    <dbReference type="NCBI Taxonomy" id="2316362"/>
    <lineage>
        <taxon>Eukaryota</taxon>
        <taxon>Fungi</taxon>
        <taxon>Dikarya</taxon>
        <taxon>Basidiomycota</taxon>
        <taxon>Agaricomycotina</taxon>
        <taxon>Agaricomycetes</taxon>
        <taxon>Agaricomycetidae</taxon>
        <taxon>Agaricales</taxon>
        <taxon>Agaricineae</taxon>
        <taxon>Psathyrellaceae</taxon>
        <taxon>Candolleomyces</taxon>
    </lineage>
</organism>
<evidence type="ECO:0000313" key="3">
    <source>
        <dbReference type="Proteomes" id="UP000290288"/>
    </source>
</evidence>
<name>A0A4Q2D789_9AGAR</name>
<dbReference type="AlphaFoldDB" id="A0A4Q2D789"/>
<sequence>MPTSVPTLPHPLSVFSSQRNSFGVMREYSIHLNSTITHDPDGLITLHDLTDIPLPSPRNVSRNLNPYGPFSNLSSFLMADWYWNSNNKSYLDFQKLISILKRPNFSLEDATQVNWAATFKALGANRDDLPEDTGSWIKDDGWKTTQISIDVPFHSRMKNSGMEKYTVGDFRHRSIVSVIREKILNPDENRQFHYYPYRSTWKASEASPEVDLYGELYASQAFRDAHEELQKQPDPVPGEPLEKVVVALMLASDSTHLTSFGDAQLWPCYLFFGNESKYRRCQPSQHLCHQIAYFEKLSDKFTDYLKTRNHGKLPSDAFMTHCTRELFHAQWAVLLDDELLDAMKNGIVIMCPDGRRRRFYPRIFTYSADYPEKILVGGIRNNGICPCHRCFIKKSDLSNLGAPIDDQRHVQQRIDSEDRRRELVSDARREILENSYAVDGTKVEALLKSQSLVPVNNAFFSPRFLPFIMSILPSLVVDILHEFEVGVWKRLFTHLIRLLEAFSQASGVTLSAELDYRYRLTPSFGRDAVRRFGVNASAMKRKAARDFEDLLQCAIPAFEGLLPEPHGTALMKLLFVFAQWHALAKLRLQNDHTLDLLDYTTTQLGAHTRRFDRDTCSRVATKELAKEAEARARREAKGKGKGKAASTTRKPATLGIFTVKFHYLGDYVPTIRRFGTSDSYSTENGERAHGLPKSWYARTDKQDYQEQKTRIERRQARLSRIRAQALEPSKEDHHMGGASNGLSPTEAGVEARYIMASNQNQPVDLGSAVVNCLGATHHDLYLVDFIPKLKQHLMPRILQRLGFECSAGYKGDWTSVVIRDHRIYQHKLLKINYTTYDIRRDQDVIHIETPQCNVMLLNSNFPVPGAHSLYLYSRVLGVYHANVSYIGVLPDGTRRYDSFRLDMVWGQWYESLSHPGKEEFQLDRLRLSPVETPESLHFMDPADILRGVHLIPQFSLGKVDALPPKSRLVIPQESEWNAYYINRFVDRDMFMRYQYGMSVGHIYMHSLFPLPMLPSIPTDFDYCLQDLPPPAARGSEQAQASGSNVTPTSEFTRTCPLDPLIMDQATTHDGDSNDLDQADTSEHAGLGVRHDDDPNKMDQADAYEHADHDYLDDMNDREIILHEEMYGEI</sequence>
<dbReference type="EMBL" id="SDEE01000653">
    <property type="protein sequence ID" value="RXW14742.1"/>
    <property type="molecule type" value="Genomic_DNA"/>
</dbReference>
<protein>
    <submittedName>
        <fullName evidence="2">Uncharacterized protein</fullName>
    </submittedName>
</protein>
<dbReference type="InterPro" id="IPR041078">
    <property type="entry name" value="Plavaka"/>
</dbReference>
<dbReference type="Proteomes" id="UP000290288">
    <property type="component" value="Unassembled WGS sequence"/>
</dbReference>
<evidence type="ECO:0000256" key="1">
    <source>
        <dbReference type="SAM" id="MobiDB-lite"/>
    </source>
</evidence>
<proteinExistence type="predicted"/>
<keyword evidence="3" id="KW-1185">Reference proteome</keyword>